<dbReference type="PANTHER" id="PTHR31781:SF1">
    <property type="entry name" value="PROTEIN UNC-80 HOMOLOG"/>
    <property type="match status" value="1"/>
</dbReference>
<feature type="region of interest" description="Disordered" evidence="1">
    <location>
        <begin position="1928"/>
        <end position="1947"/>
    </location>
</feature>
<feature type="region of interest" description="Disordered" evidence="1">
    <location>
        <begin position="2261"/>
        <end position="2283"/>
    </location>
</feature>
<dbReference type="InterPro" id="IPR045852">
    <property type="entry name" value="UNC80_central"/>
</dbReference>
<evidence type="ECO:0000313" key="5">
    <source>
        <dbReference type="Proteomes" id="UP000565441"/>
    </source>
</evidence>
<protein>
    <submittedName>
        <fullName evidence="4">Uncharacterized protein</fullName>
    </submittedName>
</protein>
<evidence type="ECO:0000259" key="3">
    <source>
        <dbReference type="Pfam" id="PF20262"/>
    </source>
</evidence>
<dbReference type="GO" id="GO:0055080">
    <property type="term" value="P:monoatomic cation homeostasis"/>
    <property type="evidence" value="ECO:0007669"/>
    <property type="project" value="TreeGrafter"/>
</dbReference>
<dbReference type="OrthoDB" id="5584001at2759"/>
<feature type="region of interest" description="Disordered" evidence="1">
    <location>
        <begin position="88"/>
        <end position="120"/>
    </location>
</feature>
<name>A0A8H5H8Y5_9AGAR</name>
<dbReference type="PANTHER" id="PTHR31781">
    <property type="entry name" value="UNC80"/>
    <property type="match status" value="1"/>
</dbReference>
<organism evidence="4 5">
    <name type="scientific">Tricholomella constricta</name>
    <dbReference type="NCBI Taxonomy" id="117010"/>
    <lineage>
        <taxon>Eukaryota</taxon>
        <taxon>Fungi</taxon>
        <taxon>Dikarya</taxon>
        <taxon>Basidiomycota</taxon>
        <taxon>Agaricomycotina</taxon>
        <taxon>Agaricomycetes</taxon>
        <taxon>Agaricomycetidae</taxon>
        <taxon>Agaricales</taxon>
        <taxon>Tricholomatineae</taxon>
        <taxon>Lyophyllaceae</taxon>
        <taxon>Tricholomella</taxon>
    </lineage>
</organism>
<evidence type="ECO:0000256" key="1">
    <source>
        <dbReference type="SAM" id="MobiDB-lite"/>
    </source>
</evidence>
<feature type="domain" description="Protein UNC80 central region" evidence="2">
    <location>
        <begin position="918"/>
        <end position="1009"/>
    </location>
</feature>
<dbReference type="EMBL" id="JAACJP010000017">
    <property type="protein sequence ID" value="KAF5379141.1"/>
    <property type="molecule type" value="Genomic_DNA"/>
</dbReference>
<keyword evidence="5" id="KW-1185">Reference proteome</keyword>
<dbReference type="GO" id="GO:0034703">
    <property type="term" value="C:cation channel complex"/>
    <property type="evidence" value="ECO:0007669"/>
    <property type="project" value="TreeGrafter"/>
</dbReference>
<dbReference type="GO" id="GO:0005261">
    <property type="term" value="F:monoatomic cation channel activity"/>
    <property type="evidence" value="ECO:0007669"/>
    <property type="project" value="TreeGrafter"/>
</dbReference>
<evidence type="ECO:0000313" key="4">
    <source>
        <dbReference type="EMBL" id="KAF5379141.1"/>
    </source>
</evidence>
<feature type="region of interest" description="Disordered" evidence="1">
    <location>
        <begin position="1"/>
        <end position="64"/>
    </location>
</feature>
<dbReference type="InterPro" id="IPR046460">
    <property type="entry name" value="UNC80_C"/>
</dbReference>
<comment type="caution">
    <text evidence="4">The sequence shown here is derived from an EMBL/GenBank/DDBJ whole genome shotgun (WGS) entry which is preliminary data.</text>
</comment>
<accession>A0A8H5H8Y5</accession>
<reference evidence="4 5" key="1">
    <citation type="journal article" date="2020" name="ISME J.">
        <title>Uncovering the hidden diversity of litter-decomposition mechanisms in mushroom-forming fungi.</title>
        <authorList>
            <person name="Floudas D."/>
            <person name="Bentzer J."/>
            <person name="Ahren D."/>
            <person name="Johansson T."/>
            <person name="Persson P."/>
            <person name="Tunlid A."/>
        </authorList>
    </citation>
    <scope>NUCLEOTIDE SEQUENCE [LARGE SCALE GENOMIC DNA]</scope>
    <source>
        <strain evidence="4 5">CBS 661.87</strain>
    </source>
</reference>
<dbReference type="Pfam" id="PF19424">
    <property type="entry name" value="UNC80"/>
    <property type="match status" value="1"/>
</dbReference>
<feature type="domain" description="Protein UNC80 C-terminal" evidence="3">
    <location>
        <begin position="1329"/>
        <end position="1520"/>
    </location>
</feature>
<proteinExistence type="predicted"/>
<gene>
    <name evidence="4" type="ORF">D9615_005965</name>
</gene>
<feature type="compositionally biased region" description="Polar residues" evidence="1">
    <location>
        <begin position="53"/>
        <end position="64"/>
    </location>
</feature>
<feature type="compositionally biased region" description="Polar residues" evidence="1">
    <location>
        <begin position="105"/>
        <end position="116"/>
    </location>
</feature>
<dbReference type="SUPFAM" id="SSF48371">
    <property type="entry name" value="ARM repeat"/>
    <property type="match status" value="1"/>
</dbReference>
<sequence length="2283" mass="254253">MVPSDGKKKPQRLLSFDALTSRTSSNASETTHIRPLPPKPSTLRHIGVDNGKETTPGSSESPQENWMGIDLVETPGAIDHDYGSLRALSPAPERKRKPAPLKFTRPTTPDATSVASPSRARWEHLRQHVLPIPIRPATPPPPPAPVAVAQTLPARSQTPKPSRLARLGFRQVVDQAREVDDTRKFALEIEKVCWSIRFAEPPKVKADPTLTGTSLHLAFMSNASLASTGTSNVDTHAHGNRKLELRRPQSVQSLTMASRSVSSMKPLYQILLHYGTPSADGKPPPPSLPRESLVLSTLLTPFLTSEHGSQLDQERWTAIEAFEVITRTWAPHNEGMGVERYLWCCKAAFIPPSTMRTRILSVLWGLLIPTDTNYTVTTPECFQTLVQGLFSLLPNLRPLSNSAAAQEELILLMDMISKVRAGCCGELEATFVQEEYDTVSSAKDDRNLVREGILLEALSRCLEDCTNDSRVWLFQTVLEQYWIKSPKEAKFTPLLSAIYARSLNGISRAIQSLLFVPLDQAAYILRAQCTARILQERIIPDMNVLGDIVKLDARINVVNAVLELICMDRAKEPTRWGLSLVNQWYRESSVWKLCLDKTLQEFISKGNWSNIVLKLASLIRLLPEDIRKPMVAFVLPHLYDKLVEEPPPCPYIPLTNLLDTIARLYPQVFYKPLFLCAASSKEFTVVNHLCVIVIVSKFLPDYWTRDAEMMSVALMSDGGKKEAASEMGNRTWTKTRLGQAVVMLELIACVQAARHEKEASLSSENLSVEMVKFVMALESRLAILLEARERTTLTAPSQRLLFCILFREMRLLTRSLKPAAWLGRIVDWYIDTSVDDEIGQDPEEEEKSTIGQLQGLYAAAQDGVRSTPQRRSTMLLSRSLHRSHSTDDVSPETSADLVALFVRKEALVTSLSKGFVAKAMKLLVTMSTLLTSNDYERLGPFLWDQLQTGDDSSLTAALCFLIMQCAERTPMDILAIIEVDLQSSHNDTKLNAIHRIGILFNWRYQILSQHVVADRARRPFKMARGPLAFVATDIGSSSYVREDDPNELKDSLPSELRKRLAEIGWDQDDEPVDQHREWIKTPISLLSMQQIDRLDNLGPEVPLPSSPSDISAASFSSLSGDNKLSVTGLLRRNSSTGGPLHGVKRRAVFVPSLAQIFPRLASLVSDPHLTISTAARLTMVDIMRNDPTLLSRPALDLFAGEHKDLQSAIRTINAFLHVQAVLPYPMTHFMFNNVAGFLKWETRQADEKDALEDFAHAVPILARLVKQVSGISIRDIRRSKIETFLIPTGSLWFPSSAPPGPMFPRGLASWSDPFDDLPSDLVSMTLIRVSQNMLFLSMLKRNRQDVQLVRKNMSRLELPSIFSSERPPLEPSDFIPRRWQNEEGNPSLIGLSLMLSRSYLLLVAQIFRSMSRHLHDRNELAILVDGLNRILLAHGDDIGIVSQVMIALMAASTRFRRLFTSGGGYALFMPAVLKVYTESHSHTGIRLAIEYAVNRFYALHQEGFVFQTLDILAHVTALPHIEADWLVRSIYNLFFALRRGLLPSTPDAAGIHNANKLQEREALIVSTAEEKPQTFLSLLRRGDSKGEDRVRIDLPDEYESTRLGIDDFVRLFLTVIAHDPSIVRAEQFLRLLRIIAPHLYQASSSARTILQEGIDALGLVLMRTSAKPKAQDANPTEGFNISSSDVLLENRLLEKSRSASNITYMRQDYLALIIAFTRVGGQLPQPTMLRATELIRTMLKEIPMDINHGISTFITDFIRTSFLRETPPSYKVVVVFLQDLSPLINNHASVVDFSGAFQAIADLIAIPAYSNEPAFSRAVVALICAPALASCETAAAANSLLSFPSRLSIVTLLAQAVFLRGADVIAEVEKRTPSYDYLAGIALPLVISLKTEALLEQEGIRTETWHRNAVGKAWVRLLSFTMSACQTRRPLERSKSQDKHRTNDPKRSPLPAFIMALQIIKALVVRAESELSSRLPGIWPRLGAFLMKALADGSANFASNTQDISPLPSPTHSPRASAQLDPFYSSISGSFPSSITPRSFSSPRIIDYSLWSLLELLCVYRNPLVLQMRFFMVEKLVELDQNLRHTQSIYSSSDTRSRRISSSVFSKPRRRLSGVSSIGSPNSPRLSASQTFPIDTSFTSLEVGRQPGYNIMSSPHETQGPKIVHLGPISALSAFGRALSPGRGAKGLDAMAATTKIKSLALVRATYSRIRTVQSCMGYDALLPMPLSQEMDVDEVLTATWTRKDALDAIVKETQELLEEFEESDRSLEDEGVLVDGSQFAPA</sequence>
<dbReference type="Pfam" id="PF20262">
    <property type="entry name" value="UNC80_C"/>
    <property type="match status" value="1"/>
</dbReference>
<feature type="compositionally biased region" description="Polar residues" evidence="1">
    <location>
        <begin position="18"/>
        <end position="30"/>
    </location>
</feature>
<evidence type="ECO:0000259" key="2">
    <source>
        <dbReference type="Pfam" id="PF19424"/>
    </source>
</evidence>
<dbReference type="InterPro" id="IPR016024">
    <property type="entry name" value="ARM-type_fold"/>
</dbReference>
<feature type="compositionally biased region" description="Basic and acidic residues" evidence="1">
    <location>
        <begin position="1929"/>
        <end position="1947"/>
    </location>
</feature>
<dbReference type="Proteomes" id="UP000565441">
    <property type="component" value="Unassembled WGS sequence"/>
</dbReference>